<evidence type="ECO:0000256" key="7">
    <source>
        <dbReference type="ARBA" id="ARBA00022833"/>
    </source>
</evidence>
<gene>
    <name evidence="15" type="ORF">Glove_245g17</name>
</gene>
<keyword evidence="10" id="KW-0804">Transcription</keyword>
<dbReference type="STRING" id="1348612.A0A397ID01"/>
<evidence type="ECO:0000256" key="10">
    <source>
        <dbReference type="ARBA" id="ARBA00023163"/>
    </source>
</evidence>
<evidence type="ECO:0000259" key="14">
    <source>
        <dbReference type="PROSITE" id="PS50157"/>
    </source>
</evidence>
<keyword evidence="16" id="KW-1185">Reference proteome</keyword>
<comment type="caution">
    <text evidence="15">The sequence shown here is derived from an EMBL/GenBank/DDBJ whole genome shotgun (WGS) entry which is preliminary data.</text>
</comment>
<comment type="function">
    <text evidence="1">May be involved in transcriptional regulation.</text>
</comment>
<name>A0A397ID01_9GLOM</name>
<feature type="region of interest" description="Disordered" evidence="13">
    <location>
        <begin position="1"/>
        <end position="28"/>
    </location>
</feature>
<evidence type="ECO:0000256" key="4">
    <source>
        <dbReference type="ARBA" id="ARBA00022723"/>
    </source>
</evidence>
<dbReference type="PANTHER" id="PTHR47428:SF1">
    <property type="entry name" value="REGULATORY PROTEIN MIG1-RELATED"/>
    <property type="match status" value="1"/>
</dbReference>
<dbReference type="InterPro" id="IPR036236">
    <property type="entry name" value="Znf_C2H2_sf"/>
</dbReference>
<dbReference type="FunFam" id="3.30.160.60:FF:000226">
    <property type="entry name" value="Zinc finger protein 236 variant"/>
    <property type="match status" value="1"/>
</dbReference>
<keyword evidence="7" id="KW-0862">Zinc</keyword>
<keyword evidence="4" id="KW-0479">Metal-binding</keyword>
<evidence type="ECO:0000313" key="16">
    <source>
        <dbReference type="Proteomes" id="UP000266861"/>
    </source>
</evidence>
<evidence type="ECO:0000256" key="13">
    <source>
        <dbReference type="SAM" id="MobiDB-lite"/>
    </source>
</evidence>
<feature type="region of interest" description="Disordered" evidence="13">
    <location>
        <begin position="164"/>
        <end position="196"/>
    </location>
</feature>
<evidence type="ECO:0000256" key="3">
    <source>
        <dbReference type="ARBA" id="ARBA00006991"/>
    </source>
</evidence>
<sequence length="326" mass="37309">MSDISSILSNSYDENEKNNVTTNARPKSRPYKCNTCQKAFQRLEHLNRHIRIHTGEKPHVCDWVGCDKKFSRSDELTRHKKIHENSFKRITNRNRRMVAVSFRNTTYLIRNHHPIQSNPSRITYIFTESTSLNPPNWTKPFSCPISGCTKSFTRHGHLSRHVQSCELKRSRKESSKKVAASVPNSSSFPSSNNKNMDITSSFDNDISSLSNSSISPSTTTNIATTIISKPSSLDSISKIIAPIPIRPFYERPHPIECSRDYQPQPSWLMSDSQHQHQSSQPSLNYTFSFSSENSHHRTLPLPVPAVGIPNKFYFRIRIIKIILLNN</sequence>
<accession>A0A397ID01</accession>
<dbReference type="PROSITE" id="PS00028">
    <property type="entry name" value="ZINC_FINGER_C2H2_1"/>
    <property type="match status" value="2"/>
</dbReference>
<dbReference type="FunFam" id="3.30.160.60:FF:000018">
    <property type="entry name" value="Krueppel-like factor 15"/>
    <property type="match status" value="1"/>
</dbReference>
<dbReference type="AlphaFoldDB" id="A0A397ID01"/>
<evidence type="ECO:0000256" key="6">
    <source>
        <dbReference type="ARBA" id="ARBA00022771"/>
    </source>
</evidence>
<evidence type="ECO:0000256" key="12">
    <source>
        <dbReference type="PROSITE-ProRule" id="PRU00042"/>
    </source>
</evidence>
<protein>
    <recommendedName>
        <fullName evidence="14">C2H2-type domain-containing protein</fullName>
    </recommendedName>
</protein>
<dbReference type="SMART" id="SM00355">
    <property type="entry name" value="ZnF_C2H2"/>
    <property type="match status" value="3"/>
</dbReference>
<keyword evidence="8" id="KW-0805">Transcription regulation</keyword>
<dbReference type="GO" id="GO:0005634">
    <property type="term" value="C:nucleus"/>
    <property type="evidence" value="ECO:0007669"/>
    <property type="project" value="UniProtKB-SubCell"/>
</dbReference>
<evidence type="ECO:0000256" key="2">
    <source>
        <dbReference type="ARBA" id="ARBA00004123"/>
    </source>
</evidence>
<evidence type="ECO:0000256" key="11">
    <source>
        <dbReference type="ARBA" id="ARBA00023242"/>
    </source>
</evidence>
<dbReference type="InterPro" id="IPR013087">
    <property type="entry name" value="Znf_C2H2_type"/>
</dbReference>
<organism evidence="15 16">
    <name type="scientific">Diversispora epigaea</name>
    <dbReference type="NCBI Taxonomy" id="1348612"/>
    <lineage>
        <taxon>Eukaryota</taxon>
        <taxon>Fungi</taxon>
        <taxon>Fungi incertae sedis</taxon>
        <taxon>Mucoromycota</taxon>
        <taxon>Glomeromycotina</taxon>
        <taxon>Glomeromycetes</taxon>
        <taxon>Diversisporales</taxon>
        <taxon>Diversisporaceae</taxon>
        <taxon>Diversispora</taxon>
    </lineage>
</organism>
<feature type="compositionally biased region" description="Polar residues" evidence="13">
    <location>
        <begin position="1"/>
        <end position="25"/>
    </location>
</feature>
<dbReference type="GO" id="GO:0000433">
    <property type="term" value="P:carbon catabolite repression of transcription from RNA polymerase II promoter by glucose"/>
    <property type="evidence" value="ECO:0007669"/>
    <property type="project" value="TreeGrafter"/>
</dbReference>
<feature type="compositionally biased region" description="Basic and acidic residues" evidence="13">
    <location>
        <begin position="166"/>
        <end position="176"/>
    </location>
</feature>
<evidence type="ECO:0000256" key="8">
    <source>
        <dbReference type="ARBA" id="ARBA00023015"/>
    </source>
</evidence>
<dbReference type="PANTHER" id="PTHR47428">
    <property type="entry name" value="REGULATORY PROTEIN MIG1-RELATED"/>
    <property type="match status" value="1"/>
</dbReference>
<dbReference type="SUPFAM" id="SSF57667">
    <property type="entry name" value="beta-beta-alpha zinc fingers"/>
    <property type="match status" value="2"/>
</dbReference>
<evidence type="ECO:0000256" key="5">
    <source>
        <dbReference type="ARBA" id="ARBA00022737"/>
    </source>
</evidence>
<keyword evidence="6 12" id="KW-0863">Zinc-finger</keyword>
<dbReference type="PROSITE" id="PS50157">
    <property type="entry name" value="ZINC_FINGER_C2H2_2"/>
    <property type="match status" value="3"/>
</dbReference>
<feature type="domain" description="C2H2-type" evidence="14">
    <location>
        <begin position="31"/>
        <end position="58"/>
    </location>
</feature>
<dbReference type="GO" id="GO:0005737">
    <property type="term" value="C:cytoplasm"/>
    <property type="evidence" value="ECO:0007669"/>
    <property type="project" value="TreeGrafter"/>
</dbReference>
<dbReference type="Proteomes" id="UP000266861">
    <property type="component" value="Unassembled WGS sequence"/>
</dbReference>
<evidence type="ECO:0000256" key="9">
    <source>
        <dbReference type="ARBA" id="ARBA00023125"/>
    </source>
</evidence>
<dbReference type="OrthoDB" id="654211at2759"/>
<keyword evidence="9" id="KW-0238">DNA-binding</keyword>
<dbReference type="Gene3D" id="3.30.160.60">
    <property type="entry name" value="Classic Zinc Finger"/>
    <property type="match status" value="3"/>
</dbReference>
<keyword evidence="11" id="KW-0539">Nucleus</keyword>
<evidence type="ECO:0000313" key="15">
    <source>
        <dbReference type="EMBL" id="RHZ72138.1"/>
    </source>
</evidence>
<comment type="similarity">
    <text evidence="3">Belongs to the krueppel C2H2-type zinc-finger protein family.</text>
</comment>
<feature type="domain" description="C2H2-type" evidence="14">
    <location>
        <begin position="59"/>
        <end position="88"/>
    </location>
</feature>
<proteinExistence type="inferred from homology"/>
<feature type="compositionally biased region" description="Low complexity" evidence="13">
    <location>
        <begin position="270"/>
        <end position="280"/>
    </location>
</feature>
<feature type="domain" description="C2H2-type" evidence="14">
    <location>
        <begin position="141"/>
        <end position="173"/>
    </location>
</feature>
<keyword evidence="5" id="KW-0677">Repeat</keyword>
<dbReference type="InterPro" id="IPR051007">
    <property type="entry name" value="creA/MIG_C2H2-ZnF"/>
</dbReference>
<evidence type="ECO:0000256" key="1">
    <source>
        <dbReference type="ARBA" id="ARBA00003767"/>
    </source>
</evidence>
<dbReference type="GO" id="GO:0000978">
    <property type="term" value="F:RNA polymerase II cis-regulatory region sequence-specific DNA binding"/>
    <property type="evidence" value="ECO:0007669"/>
    <property type="project" value="TreeGrafter"/>
</dbReference>
<dbReference type="Pfam" id="PF00096">
    <property type="entry name" value="zf-C2H2"/>
    <property type="match status" value="3"/>
</dbReference>
<dbReference type="GO" id="GO:0008270">
    <property type="term" value="F:zinc ion binding"/>
    <property type="evidence" value="ECO:0007669"/>
    <property type="project" value="UniProtKB-KW"/>
</dbReference>
<feature type="region of interest" description="Disordered" evidence="13">
    <location>
        <begin position="263"/>
        <end position="287"/>
    </location>
</feature>
<comment type="subcellular location">
    <subcellularLocation>
        <location evidence="2">Nucleus</location>
    </subcellularLocation>
</comment>
<reference evidence="15 16" key="1">
    <citation type="submission" date="2018-08" db="EMBL/GenBank/DDBJ databases">
        <title>Genome and evolution of the arbuscular mycorrhizal fungus Diversispora epigaea (formerly Glomus versiforme) and its bacterial endosymbionts.</title>
        <authorList>
            <person name="Sun X."/>
            <person name="Fei Z."/>
            <person name="Harrison M."/>
        </authorList>
    </citation>
    <scope>NUCLEOTIDE SEQUENCE [LARGE SCALE GENOMIC DNA]</scope>
    <source>
        <strain evidence="15 16">IT104</strain>
    </source>
</reference>
<feature type="compositionally biased region" description="Low complexity" evidence="13">
    <location>
        <begin position="177"/>
        <end position="192"/>
    </location>
</feature>
<dbReference type="EMBL" id="PQFF01000226">
    <property type="protein sequence ID" value="RHZ72138.1"/>
    <property type="molecule type" value="Genomic_DNA"/>
</dbReference>